<protein>
    <submittedName>
        <fullName evidence="1">Uncharacterized protein</fullName>
    </submittedName>
</protein>
<evidence type="ECO:0000313" key="1">
    <source>
        <dbReference type="EMBL" id="UQC85759.1"/>
    </source>
</evidence>
<dbReference type="GeneID" id="73345236"/>
<dbReference type="KEGG" id="clup:CLUP02_11258"/>
<dbReference type="Proteomes" id="UP000830671">
    <property type="component" value="Chromosome 5"/>
</dbReference>
<dbReference type="AlphaFoldDB" id="A0A9Q8SYA8"/>
<sequence>MSSMALVSPSCCQVDAKLLPNATPDSETGVEKDKTNHFTPLSARILWSVYFTNQGTPRCFQRVIDAPKRLVNKRFLEKRNAFCGLEWQIMKLLTSLASTAFSVGLTDGFSIIQFLLPGDKLAIAESNANVWSQADATRSTMPALISRPNVLGRSRANHGRSEKISTAEIQQSFGETTHSTSLLN</sequence>
<evidence type="ECO:0000313" key="2">
    <source>
        <dbReference type="Proteomes" id="UP000830671"/>
    </source>
</evidence>
<dbReference type="EMBL" id="CP019477">
    <property type="protein sequence ID" value="UQC85759.1"/>
    <property type="molecule type" value="Genomic_DNA"/>
</dbReference>
<name>A0A9Q8SYA8_9PEZI</name>
<gene>
    <name evidence="1" type="ORF">CLUP02_11258</name>
</gene>
<reference evidence="1" key="1">
    <citation type="journal article" date="2021" name="Mol. Plant Microbe Interact.">
        <title>Complete Genome Sequence of the Plant-Pathogenic Fungus Colletotrichum lupini.</title>
        <authorList>
            <person name="Baroncelli R."/>
            <person name="Pensec F."/>
            <person name="Da Lio D."/>
            <person name="Boufleur T."/>
            <person name="Vicente I."/>
            <person name="Sarrocco S."/>
            <person name="Picot A."/>
            <person name="Baraldi E."/>
            <person name="Sukno S."/>
            <person name="Thon M."/>
            <person name="Le Floch G."/>
        </authorList>
    </citation>
    <scope>NUCLEOTIDE SEQUENCE</scope>
    <source>
        <strain evidence="1">IMI 504893</strain>
    </source>
</reference>
<dbReference type="RefSeq" id="XP_049147371.1">
    <property type="nucleotide sequence ID" value="XM_049290226.1"/>
</dbReference>
<organism evidence="1 2">
    <name type="scientific">Colletotrichum lupini</name>
    <dbReference type="NCBI Taxonomy" id="145971"/>
    <lineage>
        <taxon>Eukaryota</taxon>
        <taxon>Fungi</taxon>
        <taxon>Dikarya</taxon>
        <taxon>Ascomycota</taxon>
        <taxon>Pezizomycotina</taxon>
        <taxon>Sordariomycetes</taxon>
        <taxon>Hypocreomycetidae</taxon>
        <taxon>Glomerellales</taxon>
        <taxon>Glomerellaceae</taxon>
        <taxon>Colletotrichum</taxon>
        <taxon>Colletotrichum acutatum species complex</taxon>
    </lineage>
</organism>
<accession>A0A9Q8SYA8</accession>
<proteinExistence type="predicted"/>
<keyword evidence="2" id="KW-1185">Reference proteome</keyword>